<dbReference type="InterPro" id="IPR051321">
    <property type="entry name" value="PHA/PHB_synthase"/>
</dbReference>
<gene>
    <name evidence="2" type="ORF">RG540_PA00230</name>
</gene>
<dbReference type="PIRSF" id="PIRSF020818">
    <property type="entry name" value="PHB_depoly_PhaZ"/>
    <property type="match status" value="1"/>
</dbReference>
<keyword evidence="3" id="KW-1185">Reference proteome</keyword>
<dbReference type="NCBIfam" id="TIGR01849">
    <property type="entry name" value="PHB_depoly_PhaZ"/>
    <property type="match status" value="1"/>
</dbReference>
<proteinExistence type="predicted"/>
<organism evidence="2 3">
    <name type="scientific">Neorhizobium galegae bv. orientalis str. HAMBI 540</name>
    <dbReference type="NCBI Taxonomy" id="1028800"/>
    <lineage>
        <taxon>Bacteria</taxon>
        <taxon>Pseudomonadati</taxon>
        <taxon>Pseudomonadota</taxon>
        <taxon>Alphaproteobacteria</taxon>
        <taxon>Hyphomicrobiales</taxon>
        <taxon>Rhizobiaceae</taxon>
        <taxon>Rhizobium/Agrobacterium group</taxon>
        <taxon>Neorhizobium</taxon>
    </lineage>
</organism>
<dbReference type="InterPro" id="IPR009656">
    <property type="entry name" value="PHB_depo_C"/>
</dbReference>
<name>A0A068SWN0_NEOGA</name>
<accession>A0A068SWN0</accession>
<evidence type="ECO:0000313" key="3">
    <source>
        <dbReference type="Proteomes" id="UP000028181"/>
    </source>
</evidence>
<dbReference type="EMBL" id="HG938354">
    <property type="protein sequence ID" value="CDN50702.1"/>
    <property type="molecule type" value="Genomic_DNA"/>
</dbReference>
<dbReference type="InterPro" id="IPR010915">
    <property type="entry name" value="PHB_depoly_PhaZ"/>
</dbReference>
<dbReference type="KEGG" id="ngg:RG540_PA00230"/>
<dbReference type="OrthoDB" id="9774318at2"/>
<dbReference type="HOGENOM" id="CLU_017495_0_0_5"/>
<dbReference type="PANTHER" id="PTHR36837:SF4">
    <property type="entry name" value="BLR0908 PROTEIN"/>
    <property type="match status" value="1"/>
</dbReference>
<evidence type="ECO:0000259" key="1">
    <source>
        <dbReference type="Pfam" id="PF06850"/>
    </source>
</evidence>
<dbReference type="Pfam" id="PF06850">
    <property type="entry name" value="PHB_depo_C"/>
    <property type="match status" value="1"/>
</dbReference>
<dbReference type="Gene3D" id="3.40.50.1820">
    <property type="entry name" value="alpha/beta hydrolase"/>
    <property type="match status" value="1"/>
</dbReference>
<sequence length="406" mass="45755">MFMLYQAYQFQDDLLAPIRDMARRLQLMSSTLFFGAGSEMGRHAAAALELMSRFKISHERPEFEITSVTIGNRDVPISVETALDLPFGRLLHFVADVDTPRPRVLVVAPLSGHFATLLRGTVQTLLKDHDVYVTDWANARDVSTSAGRFGMDDYVDYIIRFLEEIGPRGHILAVCQPCVQALVAVAVMSEAKNPATPRTMTLMAGPVDTRESPTKVNELAVSKPLSWFKSELITGVPMGFPGSGRRVYPGFLQLVAFMSMNMERHVEAHRKLYRHLANGETAEADKIKHFYDEYFAVLDMTEEFYIETIDRVFQRAELASGNYTHHGRKVDPNHIRATALLTVEGGRDDICGLGQTSAAHDLCHSLRPHLRRHHLQANVGHYGVFSGRRWEKEIYPVVRNMILAME</sequence>
<evidence type="ECO:0000313" key="2">
    <source>
        <dbReference type="EMBL" id="CDN50702.1"/>
    </source>
</evidence>
<geneLocation type="plasmid" evidence="3">
    <name>II</name>
</geneLocation>
<dbReference type="PATRIC" id="fig|1028800.3.peg.4627"/>
<dbReference type="InterPro" id="IPR029058">
    <property type="entry name" value="AB_hydrolase_fold"/>
</dbReference>
<protein>
    <submittedName>
        <fullName evidence="2">Polyhydroxyalkanoate depolymerase, intracellular</fullName>
    </submittedName>
</protein>
<keyword evidence="2" id="KW-0614">Plasmid</keyword>
<dbReference type="SUPFAM" id="SSF53474">
    <property type="entry name" value="alpha/beta-Hydrolases"/>
    <property type="match status" value="1"/>
</dbReference>
<reference evidence="3" key="1">
    <citation type="journal article" date="2014" name="BMC Genomics">
        <title>Genome sequencing of two Neorhizobium galegae strains reveals a noeT gene responsible for the unusual acetylation of the nodulation factors.</title>
        <authorList>
            <person name="Osterman J."/>
            <person name="Marsh J."/>
            <person name="Laine P.K."/>
            <person name="Zeng Z."/>
            <person name="Alatalo E."/>
            <person name="Sullivan J.T."/>
            <person name="Young J.P."/>
            <person name="Thomas-Oates J."/>
            <person name="Paulin L."/>
            <person name="Lindstrom K."/>
        </authorList>
    </citation>
    <scope>NUCLEOTIDE SEQUENCE [LARGE SCALE GENOMIC DNA]</scope>
    <source>
        <strain evidence="3">HAMBI 540</strain>
    </source>
</reference>
<feature type="domain" description="PHB de-polymerase C-terminal" evidence="1">
    <location>
        <begin position="204"/>
        <end position="403"/>
    </location>
</feature>
<dbReference type="Proteomes" id="UP000028181">
    <property type="component" value="Plasmid pHAMBI540a"/>
</dbReference>
<dbReference type="PANTHER" id="PTHR36837">
    <property type="entry name" value="POLY(3-HYDROXYALKANOATE) POLYMERASE SUBUNIT PHAC"/>
    <property type="match status" value="1"/>
</dbReference>
<dbReference type="eggNOG" id="COG4553">
    <property type="taxonomic scope" value="Bacteria"/>
</dbReference>
<dbReference type="AlphaFoldDB" id="A0A068SWN0"/>